<feature type="non-terminal residue" evidence="2">
    <location>
        <position position="130"/>
    </location>
</feature>
<feature type="compositionally biased region" description="Basic residues" evidence="1">
    <location>
        <begin position="83"/>
        <end position="96"/>
    </location>
</feature>
<evidence type="ECO:0000313" key="2">
    <source>
        <dbReference type="EMBL" id="KAA6321193.1"/>
    </source>
</evidence>
<proteinExistence type="predicted"/>
<evidence type="ECO:0000313" key="3">
    <source>
        <dbReference type="Proteomes" id="UP000324800"/>
    </source>
</evidence>
<dbReference type="Proteomes" id="UP000324800">
    <property type="component" value="Unassembled WGS sequence"/>
</dbReference>
<comment type="caution">
    <text evidence="2">The sequence shown here is derived from an EMBL/GenBank/DDBJ whole genome shotgun (WGS) entry which is preliminary data.</text>
</comment>
<protein>
    <submittedName>
        <fullName evidence="2">Uncharacterized protein</fullName>
    </submittedName>
</protein>
<feature type="region of interest" description="Disordered" evidence="1">
    <location>
        <begin position="82"/>
        <end position="130"/>
    </location>
</feature>
<organism evidence="2 3">
    <name type="scientific">Streblomastix strix</name>
    <dbReference type="NCBI Taxonomy" id="222440"/>
    <lineage>
        <taxon>Eukaryota</taxon>
        <taxon>Metamonada</taxon>
        <taxon>Preaxostyla</taxon>
        <taxon>Oxymonadida</taxon>
        <taxon>Streblomastigidae</taxon>
        <taxon>Streblomastix</taxon>
    </lineage>
</organism>
<evidence type="ECO:0000256" key="1">
    <source>
        <dbReference type="SAM" id="MobiDB-lite"/>
    </source>
</evidence>
<sequence length="130" mass="15014">MDGMMVNLEARSKGFDFPSYHPFGNFQPNYNPNQYIDNLSQIPSQDYQDYSNDLDQYQIQRDDDHESNDDVFGETDLIELQFRGRRGRGKKNRGRGKAQSQAQPLLSSHQTIQESTQSKLKVPGQRRGKT</sequence>
<name>A0A5J4QKP8_9EUKA</name>
<feature type="compositionally biased region" description="Polar residues" evidence="1">
    <location>
        <begin position="98"/>
        <end position="119"/>
    </location>
</feature>
<accession>A0A5J4QKP8</accession>
<reference evidence="2 3" key="1">
    <citation type="submission" date="2019-03" db="EMBL/GenBank/DDBJ databases">
        <title>Single cell metagenomics reveals metabolic interactions within the superorganism composed of flagellate Streblomastix strix and complex community of Bacteroidetes bacteria on its surface.</title>
        <authorList>
            <person name="Treitli S.C."/>
            <person name="Kolisko M."/>
            <person name="Husnik F."/>
            <person name="Keeling P."/>
            <person name="Hampl V."/>
        </authorList>
    </citation>
    <scope>NUCLEOTIDE SEQUENCE [LARGE SCALE GENOMIC DNA]</scope>
    <source>
        <strain evidence="2">ST1C</strain>
    </source>
</reference>
<dbReference type="EMBL" id="SNRW01045315">
    <property type="protein sequence ID" value="KAA6321193.1"/>
    <property type="molecule type" value="Genomic_DNA"/>
</dbReference>
<dbReference type="AlphaFoldDB" id="A0A5J4QKP8"/>
<gene>
    <name evidence="2" type="ORF">EZS28_054586</name>
</gene>